<evidence type="ECO:0000313" key="1">
    <source>
        <dbReference type="EMBL" id="KAI4370503.1"/>
    </source>
</evidence>
<dbReference type="EMBL" id="CM042884">
    <property type="protein sequence ID" value="KAI4370503.1"/>
    <property type="molecule type" value="Genomic_DNA"/>
</dbReference>
<reference evidence="2" key="1">
    <citation type="journal article" date="2023" name="Front. Plant Sci.">
        <title>Chromosomal-level genome assembly of Melastoma candidum provides insights into trichome evolution.</title>
        <authorList>
            <person name="Zhong Y."/>
            <person name="Wu W."/>
            <person name="Sun C."/>
            <person name="Zou P."/>
            <person name="Liu Y."/>
            <person name="Dai S."/>
            <person name="Zhou R."/>
        </authorList>
    </citation>
    <scope>NUCLEOTIDE SEQUENCE [LARGE SCALE GENOMIC DNA]</scope>
</reference>
<proteinExistence type="predicted"/>
<gene>
    <name evidence="1" type="ORF">MLD38_018853</name>
</gene>
<comment type="caution">
    <text evidence="1">The sequence shown here is derived from an EMBL/GenBank/DDBJ whole genome shotgun (WGS) entry which is preliminary data.</text>
</comment>
<evidence type="ECO:0000313" key="2">
    <source>
        <dbReference type="Proteomes" id="UP001057402"/>
    </source>
</evidence>
<dbReference type="Proteomes" id="UP001057402">
    <property type="component" value="Chromosome 5"/>
</dbReference>
<sequence>MEGRSPSSSSRPDRKTMEKKRRNQMKALISDLNAIVQRHNSSGQSSAGNGAVPVPDQIEGATRYIKKLQNRIERLKEKKQSLVMHGDLGKRGRGSMVPKVEIQRMGTSLEVTLISSSGSKLMLKETLGVLEEEGAEISNATYSSAWETILLSIHCEVGDMEFTSFTCDRISERLRQVVSLQN</sequence>
<protein>
    <submittedName>
        <fullName evidence="1">Uncharacterized protein</fullName>
    </submittedName>
</protein>
<keyword evidence="2" id="KW-1185">Reference proteome</keyword>
<organism evidence="1 2">
    <name type="scientific">Melastoma candidum</name>
    <dbReference type="NCBI Taxonomy" id="119954"/>
    <lineage>
        <taxon>Eukaryota</taxon>
        <taxon>Viridiplantae</taxon>
        <taxon>Streptophyta</taxon>
        <taxon>Embryophyta</taxon>
        <taxon>Tracheophyta</taxon>
        <taxon>Spermatophyta</taxon>
        <taxon>Magnoliopsida</taxon>
        <taxon>eudicotyledons</taxon>
        <taxon>Gunneridae</taxon>
        <taxon>Pentapetalae</taxon>
        <taxon>rosids</taxon>
        <taxon>malvids</taxon>
        <taxon>Myrtales</taxon>
        <taxon>Melastomataceae</taxon>
        <taxon>Melastomatoideae</taxon>
        <taxon>Melastomateae</taxon>
        <taxon>Melastoma</taxon>
    </lineage>
</organism>
<accession>A0ACB9QZ47</accession>
<name>A0ACB9QZ47_9MYRT</name>